<dbReference type="RefSeq" id="WP_217794215.1">
    <property type="nucleotide sequence ID" value="NZ_JAHSPG010000016.1"/>
</dbReference>
<keyword evidence="3 8" id="KW-0548">Nucleotidyltransferase</keyword>
<comment type="caution">
    <text evidence="8">The sequence shown here is derived from an EMBL/GenBank/DDBJ whole genome shotgun (WGS) entry which is preliminary data.</text>
</comment>
<sequence length="302" mass="34521">MSSKSIPSFPRSLEDESIYILREVAAQFERPALLFSGGKDSITLVRLAQKAFWPGKIPFPLVHVDTGHNFPETIAFRDWLVKETGAELIVRYVQDSINAGKVKEETGKYASRNALQTVTLLDTIEEFKFDACIGGARRDEEKARAKERIFSVRNDFGQWDPKKQRPELFGLLNGKINRGENVRVFPISNWTELDVWTYIKEENLQIPSIYYSHERSVITRDGMLWPKSEFLNTTEQEVPFNHTVRFRTVGDMTCTAAVASTADNIDDIITEILAAKISERGARMDDQRSEAAMEQRKKDGYF</sequence>
<keyword evidence="4" id="KW-0547">Nucleotide-binding</keyword>
<dbReference type="Pfam" id="PF01507">
    <property type="entry name" value="PAPS_reduct"/>
    <property type="match status" value="1"/>
</dbReference>
<evidence type="ECO:0000256" key="3">
    <source>
        <dbReference type="ARBA" id="ARBA00022695"/>
    </source>
</evidence>
<evidence type="ECO:0000256" key="1">
    <source>
        <dbReference type="ARBA" id="ARBA00012391"/>
    </source>
</evidence>
<dbReference type="InterPro" id="IPR050128">
    <property type="entry name" value="Sulfate_adenylyltrnsfr_sub2"/>
</dbReference>
<dbReference type="InterPro" id="IPR002500">
    <property type="entry name" value="PAPS_reduct_dom"/>
</dbReference>
<evidence type="ECO:0000256" key="6">
    <source>
        <dbReference type="ARBA" id="ARBA00031812"/>
    </source>
</evidence>
<keyword evidence="2 8" id="KW-0808">Transferase</keyword>
<evidence type="ECO:0000256" key="4">
    <source>
        <dbReference type="ARBA" id="ARBA00022741"/>
    </source>
</evidence>
<dbReference type="NCBIfam" id="NF003587">
    <property type="entry name" value="PRK05253.1"/>
    <property type="match status" value="1"/>
</dbReference>
<dbReference type="EMBL" id="JAHSPG010000016">
    <property type="protein sequence ID" value="MBV4359959.1"/>
    <property type="molecule type" value="Genomic_DNA"/>
</dbReference>
<dbReference type="GO" id="GO:0005524">
    <property type="term" value="F:ATP binding"/>
    <property type="evidence" value="ECO:0007669"/>
    <property type="project" value="UniProtKB-KW"/>
</dbReference>
<proteinExistence type="predicted"/>
<organism evidence="8 9">
    <name type="scientific">Pinibacter aurantiacus</name>
    <dbReference type="NCBI Taxonomy" id="2851599"/>
    <lineage>
        <taxon>Bacteria</taxon>
        <taxon>Pseudomonadati</taxon>
        <taxon>Bacteroidota</taxon>
        <taxon>Chitinophagia</taxon>
        <taxon>Chitinophagales</taxon>
        <taxon>Chitinophagaceae</taxon>
        <taxon>Pinibacter</taxon>
    </lineage>
</organism>
<feature type="domain" description="Phosphoadenosine phosphosulphate reductase" evidence="7">
    <location>
        <begin position="31"/>
        <end position="256"/>
    </location>
</feature>
<keyword evidence="9" id="KW-1185">Reference proteome</keyword>
<dbReference type="PANTHER" id="PTHR43196:SF1">
    <property type="entry name" value="SULFATE ADENYLYLTRANSFERASE SUBUNIT 2"/>
    <property type="match status" value="1"/>
</dbReference>
<protein>
    <recommendedName>
        <fullName evidence="1">sulfate adenylyltransferase</fullName>
        <ecNumber evidence="1">2.7.7.4</ecNumber>
    </recommendedName>
    <alternativeName>
        <fullName evidence="6">Sulfate adenylate transferase</fullName>
    </alternativeName>
</protein>
<dbReference type="PANTHER" id="PTHR43196">
    <property type="entry name" value="SULFATE ADENYLYLTRANSFERASE SUBUNIT 2"/>
    <property type="match status" value="1"/>
</dbReference>
<evidence type="ECO:0000313" key="8">
    <source>
        <dbReference type="EMBL" id="MBV4359959.1"/>
    </source>
</evidence>
<keyword evidence="5" id="KW-0067">ATP-binding</keyword>
<evidence type="ECO:0000259" key="7">
    <source>
        <dbReference type="Pfam" id="PF01507"/>
    </source>
</evidence>
<reference evidence="8" key="1">
    <citation type="submission" date="2021-06" db="EMBL/GenBank/DDBJ databases">
        <authorList>
            <person name="Huq M.A."/>
        </authorList>
    </citation>
    <scope>NUCLEOTIDE SEQUENCE</scope>
    <source>
        <strain evidence="8">MAH-26</strain>
    </source>
</reference>
<evidence type="ECO:0000256" key="2">
    <source>
        <dbReference type="ARBA" id="ARBA00022679"/>
    </source>
</evidence>
<accession>A0A9E2W6D8</accession>
<dbReference type="NCBIfam" id="NF009214">
    <property type="entry name" value="PRK12563.1"/>
    <property type="match status" value="1"/>
</dbReference>
<evidence type="ECO:0000313" key="9">
    <source>
        <dbReference type="Proteomes" id="UP000812270"/>
    </source>
</evidence>
<dbReference type="Proteomes" id="UP000812270">
    <property type="component" value="Unassembled WGS sequence"/>
</dbReference>
<dbReference type="AlphaFoldDB" id="A0A9E2W6D8"/>
<gene>
    <name evidence="8" type="primary">cysD</name>
    <name evidence="8" type="ORF">KTO63_22530</name>
</gene>
<dbReference type="PIRSF" id="PIRSF002936">
    <property type="entry name" value="CysDAde_trans"/>
    <property type="match status" value="1"/>
</dbReference>
<dbReference type="InterPro" id="IPR011784">
    <property type="entry name" value="SO4_adenylTrfase_ssu"/>
</dbReference>
<dbReference type="NCBIfam" id="TIGR02039">
    <property type="entry name" value="CysD"/>
    <property type="match status" value="1"/>
</dbReference>
<evidence type="ECO:0000256" key="5">
    <source>
        <dbReference type="ARBA" id="ARBA00022840"/>
    </source>
</evidence>
<dbReference type="EC" id="2.7.7.4" evidence="1"/>
<dbReference type="GO" id="GO:0000103">
    <property type="term" value="P:sulfate assimilation"/>
    <property type="evidence" value="ECO:0007669"/>
    <property type="project" value="InterPro"/>
</dbReference>
<dbReference type="GO" id="GO:0004781">
    <property type="term" value="F:sulfate adenylyltransferase (ATP) activity"/>
    <property type="evidence" value="ECO:0007669"/>
    <property type="project" value="UniProtKB-EC"/>
</dbReference>
<name>A0A9E2W6D8_9BACT</name>